<dbReference type="Proteomes" id="UP000052023">
    <property type="component" value="Unassembled WGS sequence"/>
</dbReference>
<evidence type="ECO:0000313" key="1">
    <source>
        <dbReference type="EMBL" id="KRR18100.1"/>
    </source>
</evidence>
<evidence type="ECO:0000313" key="2">
    <source>
        <dbReference type="Proteomes" id="UP000052023"/>
    </source>
</evidence>
<name>A0A0R3MCN0_9BRAD</name>
<dbReference type="AlphaFoldDB" id="A0A0R3MCN0"/>
<gene>
    <name evidence="1" type="ORF">CQ13_35555</name>
</gene>
<accession>A0A0R3MCN0</accession>
<keyword evidence="2" id="KW-1185">Reference proteome</keyword>
<reference evidence="1 2" key="1">
    <citation type="submission" date="2014-03" db="EMBL/GenBank/DDBJ databases">
        <title>Bradyrhizobium valentinum sp. nov., isolated from effective nodules of Lupinus mariae-josephae, a lupine endemic of basic-lime soils in Eastern Spain.</title>
        <authorList>
            <person name="Duran D."/>
            <person name="Rey L."/>
            <person name="Navarro A."/>
            <person name="Busquets A."/>
            <person name="Imperial J."/>
            <person name="Ruiz-Argueso T."/>
        </authorList>
    </citation>
    <scope>NUCLEOTIDE SEQUENCE [LARGE SCALE GENOMIC DNA]</scope>
    <source>
        <strain evidence="1 2">Ro19</strain>
    </source>
</reference>
<protein>
    <submittedName>
        <fullName evidence="1">Uncharacterized protein</fullName>
    </submittedName>
</protein>
<dbReference type="EMBL" id="LLYA01000201">
    <property type="protein sequence ID" value="KRR18100.1"/>
    <property type="molecule type" value="Genomic_DNA"/>
</dbReference>
<comment type="caution">
    <text evidence="1">The sequence shown here is derived from an EMBL/GenBank/DDBJ whole genome shotgun (WGS) entry which is preliminary data.</text>
</comment>
<sequence length="64" mass="7222">MVALSISRWRSMQNFAPDGRSLTILHGPVESRLRLRPPSRVAHVPGRRGLFAPALDITPFRLFV</sequence>
<proteinExistence type="predicted"/>
<organism evidence="1 2">
    <name type="scientific">Bradyrhizobium retamae</name>
    <dbReference type="NCBI Taxonomy" id="1300035"/>
    <lineage>
        <taxon>Bacteria</taxon>
        <taxon>Pseudomonadati</taxon>
        <taxon>Pseudomonadota</taxon>
        <taxon>Alphaproteobacteria</taxon>
        <taxon>Hyphomicrobiales</taxon>
        <taxon>Nitrobacteraceae</taxon>
        <taxon>Bradyrhizobium</taxon>
    </lineage>
</organism>